<dbReference type="NCBIfam" id="TIGR02623">
    <property type="entry name" value="G1P_cyt_trans"/>
    <property type="match status" value="1"/>
</dbReference>
<evidence type="ECO:0000313" key="3">
    <source>
        <dbReference type="Proteomes" id="UP000019063"/>
    </source>
</evidence>
<dbReference type="InterPro" id="IPR013446">
    <property type="entry name" value="G1P_cyt_trans-like"/>
</dbReference>
<sequence>MKTAILAGGKGTRLAEETSVRPKPMVEIGGRPILWHIMMIYSHYGFNDFAVALGYKGDYIKRYFAEYGSLHGNLTVRMGSDIPVEPHQRNHAPWAVDLIETGDETLTGGRVKRLKPYMGDGTFMLTWGDGVSDVDIPKLIDFHKSHGKLATITAVRPPARYGHMKFDGDKVTAFEEKPQTAEGWINGAFFVLEPEVFDYIEGDDVMFEHAPLENLARDGQLMAYRHEGFWSAMDTLRDKHVLQKLWDTGDRPWARWEQ</sequence>
<feature type="domain" description="Nucleotidyl transferase" evidence="1">
    <location>
        <begin position="3"/>
        <end position="201"/>
    </location>
</feature>
<keyword evidence="2" id="KW-0548">Nucleotidyltransferase</keyword>
<dbReference type="RefSeq" id="WP_043843653.1">
    <property type="nucleotide sequence ID" value="NZ_AQQW01000004.1"/>
</dbReference>
<dbReference type="InterPro" id="IPR005835">
    <property type="entry name" value="NTP_transferase_dom"/>
</dbReference>
<dbReference type="GO" id="GO:0009243">
    <property type="term" value="P:O antigen biosynthetic process"/>
    <property type="evidence" value="ECO:0007669"/>
    <property type="project" value="InterPro"/>
</dbReference>
<dbReference type="Pfam" id="PF00483">
    <property type="entry name" value="NTP_transferase"/>
    <property type="match status" value="1"/>
</dbReference>
<dbReference type="AlphaFoldDB" id="W4HKD6"/>
<dbReference type="SUPFAM" id="SSF53448">
    <property type="entry name" value="Nucleotide-diphospho-sugar transferases"/>
    <property type="match status" value="1"/>
</dbReference>
<dbReference type="EMBL" id="AQQW01000004">
    <property type="protein sequence ID" value="ETW13207.1"/>
    <property type="molecule type" value="Genomic_DNA"/>
</dbReference>
<gene>
    <name evidence="2" type="ORF">ATO8_08346</name>
</gene>
<comment type="caution">
    <text evidence="2">The sequence shown here is derived from an EMBL/GenBank/DDBJ whole genome shotgun (WGS) entry which is preliminary data.</text>
</comment>
<proteinExistence type="predicted"/>
<dbReference type="GO" id="GO:0047343">
    <property type="term" value="F:glucose-1-phosphate cytidylyltransferase activity"/>
    <property type="evidence" value="ECO:0007669"/>
    <property type="project" value="InterPro"/>
</dbReference>
<evidence type="ECO:0000313" key="2">
    <source>
        <dbReference type="EMBL" id="ETW13207.1"/>
    </source>
</evidence>
<evidence type="ECO:0000259" key="1">
    <source>
        <dbReference type="Pfam" id="PF00483"/>
    </source>
</evidence>
<accession>W4HKD6</accession>
<reference evidence="2 3" key="1">
    <citation type="journal article" date="2014" name="Antonie Van Leeuwenhoek">
        <title>Roseivivax atlanticus sp. nov., isolated from surface seawater of the Atlantic Ocean.</title>
        <authorList>
            <person name="Li G."/>
            <person name="Lai Q."/>
            <person name="Liu X."/>
            <person name="Sun F."/>
            <person name="Shao Z."/>
        </authorList>
    </citation>
    <scope>NUCLEOTIDE SEQUENCE [LARGE SCALE GENOMIC DNA]</scope>
    <source>
        <strain evidence="2 3">22II-s10s</strain>
    </source>
</reference>
<dbReference type="eggNOG" id="COG1208">
    <property type="taxonomic scope" value="Bacteria"/>
</dbReference>
<dbReference type="Gene3D" id="3.90.550.10">
    <property type="entry name" value="Spore Coat Polysaccharide Biosynthesis Protein SpsA, Chain A"/>
    <property type="match status" value="1"/>
</dbReference>
<dbReference type="PANTHER" id="PTHR47183">
    <property type="entry name" value="GLUCOSE-1-PHOSPHATE CYTIDYLYLTRANSFERASE-RELATED"/>
    <property type="match status" value="1"/>
</dbReference>
<keyword evidence="3" id="KW-1185">Reference proteome</keyword>
<dbReference type="InterPro" id="IPR029044">
    <property type="entry name" value="Nucleotide-diphossugar_trans"/>
</dbReference>
<dbReference type="PANTHER" id="PTHR47183:SF1">
    <property type="entry name" value="GLUCOSE-1-PHOSPHATE CYTIDYLYLTRANSFERASE"/>
    <property type="match status" value="1"/>
</dbReference>
<dbReference type="InterPro" id="IPR046981">
    <property type="entry name" value="G1P_cyt_trans"/>
</dbReference>
<keyword evidence="2" id="KW-0808">Transferase</keyword>
<protein>
    <submittedName>
        <fullName evidence="2">Glucose-1-phosphate cytidylyltransferase</fullName>
    </submittedName>
</protein>
<dbReference type="PATRIC" id="fig|1317118.6.peg.1731"/>
<dbReference type="Proteomes" id="UP000019063">
    <property type="component" value="Unassembled WGS sequence"/>
</dbReference>
<dbReference type="STRING" id="1379903.ATO8_08346"/>
<dbReference type="OrthoDB" id="9814110at2"/>
<dbReference type="CDD" id="cd02524">
    <property type="entry name" value="G1P_cytidylyltransferase"/>
    <property type="match status" value="1"/>
</dbReference>
<name>W4HKD6_9RHOB</name>
<organism evidence="2 3">
    <name type="scientific">Roseivivax marinus</name>
    <dbReference type="NCBI Taxonomy" id="1379903"/>
    <lineage>
        <taxon>Bacteria</taxon>
        <taxon>Pseudomonadati</taxon>
        <taxon>Pseudomonadota</taxon>
        <taxon>Alphaproteobacteria</taxon>
        <taxon>Rhodobacterales</taxon>
        <taxon>Roseobacteraceae</taxon>
        <taxon>Roseivivax</taxon>
    </lineage>
</organism>